<gene>
    <name evidence="2" type="ORF">TR99198</name>
</gene>
<dbReference type="EMBL" id="GEEE01021798">
    <property type="protein sequence ID" value="JAP41427.1"/>
    <property type="molecule type" value="Transcribed_RNA"/>
</dbReference>
<feature type="region of interest" description="Disordered" evidence="1">
    <location>
        <begin position="40"/>
        <end position="65"/>
    </location>
</feature>
<evidence type="ECO:0000256" key="1">
    <source>
        <dbReference type="SAM" id="MobiDB-lite"/>
    </source>
</evidence>
<name>A0A0X3NV97_SCHSO</name>
<dbReference type="AlphaFoldDB" id="A0A0X3NV97"/>
<protein>
    <submittedName>
        <fullName evidence="2">Uncharacterized protein</fullName>
    </submittedName>
</protein>
<sequence>MGFQRAEHPAAVESLTFLRVEGGGLRHVLLAHTCRGRSFPRPPPRHAYFQGDRTTYPTRTVSGSMDKANRQPVYVLCGISKASMNGSSNCLSSSLAKTPGN</sequence>
<accession>A0A0X3NV97</accession>
<proteinExistence type="predicted"/>
<evidence type="ECO:0000313" key="2">
    <source>
        <dbReference type="EMBL" id="JAP41427.1"/>
    </source>
</evidence>
<feature type="compositionally biased region" description="Polar residues" evidence="1">
    <location>
        <begin position="52"/>
        <end position="63"/>
    </location>
</feature>
<organism evidence="2">
    <name type="scientific">Schistocephalus solidus</name>
    <name type="common">Tapeworm</name>
    <dbReference type="NCBI Taxonomy" id="70667"/>
    <lineage>
        <taxon>Eukaryota</taxon>
        <taxon>Metazoa</taxon>
        <taxon>Spiralia</taxon>
        <taxon>Lophotrochozoa</taxon>
        <taxon>Platyhelminthes</taxon>
        <taxon>Cestoda</taxon>
        <taxon>Eucestoda</taxon>
        <taxon>Diphyllobothriidea</taxon>
        <taxon>Diphyllobothriidae</taxon>
        <taxon>Schistocephalus</taxon>
    </lineage>
</organism>
<reference evidence="2" key="1">
    <citation type="submission" date="2016-01" db="EMBL/GenBank/DDBJ databases">
        <title>Reference transcriptome for the parasite Schistocephalus solidus: insights into the molecular evolution of parasitism.</title>
        <authorList>
            <person name="Hebert F.O."/>
            <person name="Grambauer S."/>
            <person name="Barber I."/>
            <person name="Landry C.R."/>
            <person name="Aubin-Horth N."/>
        </authorList>
    </citation>
    <scope>NUCLEOTIDE SEQUENCE</scope>
</reference>